<accession>A0AAD9K8D4</accession>
<feature type="compositionally biased region" description="Polar residues" evidence="1">
    <location>
        <begin position="166"/>
        <end position="185"/>
    </location>
</feature>
<evidence type="ECO:0000313" key="2">
    <source>
        <dbReference type="EMBL" id="KAK2166968.1"/>
    </source>
</evidence>
<evidence type="ECO:0000313" key="3">
    <source>
        <dbReference type="Proteomes" id="UP001209878"/>
    </source>
</evidence>
<dbReference type="AlphaFoldDB" id="A0AAD9K8D4"/>
<evidence type="ECO:0000256" key="1">
    <source>
        <dbReference type="SAM" id="MobiDB-lite"/>
    </source>
</evidence>
<gene>
    <name evidence="2" type="ORF">NP493_1296g00035</name>
</gene>
<dbReference type="EMBL" id="JAODUO010001295">
    <property type="protein sequence ID" value="KAK2166968.1"/>
    <property type="molecule type" value="Genomic_DNA"/>
</dbReference>
<dbReference type="Proteomes" id="UP001209878">
    <property type="component" value="Unassembled WGS sequence"/>
</dbReference>
<reference evidence="2" key="1">
    <citation type="journal article" date="2023" name="Mol. Biol. Evol.">
        <title>Third-Generation Sequencing Reveals the Adaptive Role of the Epigenome in Three Deep-Sea Polychaetes.</title>
        <authorList>
            <person name="Perez M."/>
            <person name="Aroh O."/>
            <person name="Sun Y."/>
            <person name="Lan Y."/>
            <person name="Juniper S.K."/>
            <person name="Young C.R."/>
            <person name="Angers B."/>
            <person name="Qian P.Y."/>
        </authorList>
    </citation>
    <scope>NUCLEOTIDE SEQUENCE</scope>
    <source>
        <strain evidence="2">R07B-5</strain>
    </source>
</reference>
<organism evidence="2 3">
    <name type="scientific">Ridgeia piscesae</name>
    <name type="common">Tubeworm</name>
    <dbReference type="NCBI Taxonomy" id="27915"/>
    <lineage>
        <taxon>Eukaryota</taxon>
        <taxon>Metazoa</taxon>
        <taxon>Spiralia</taxon>
        <taxon>Lophotrochozoa</taxon>
        <taxon>Annelida</taxon>
        <taxon>Polychaeta</taxon>
        <taxon>Sedentaria</taxon>
        <taxon>Canalipalpata</taxon>
        <taxon>Sabellida</taxon>
        <taxon>Siboglinidae</taxon>
        <taxon>Ridgeia</taxon>
    </lineage>
</organism>
<keyword evidence="3" id="KW-1185">Reference proteome</keyword>
<name>A0AAD9K8D4_RIDPI</name>
<proteinExistence type="predicted"/>
<sequence length="224" mass="25504">MQLRREGYRGDFLAAISLSSDGVGEVATSYHKHWMNQPASSRRPSLYNFELPVAMGLVETFKEHAERFMHAGVFTFWSSLNNYTGQDFNIVVLTDTVQMRGYMRRCHLKLCDNLEMALKPNNIELLRVTTATLVHYLVDASWTTDDVTSRDTVRTNVKARKITEQWTQGQEEMGDSLQNLSSQQGEDGGKMRRLWQQRRTHQGATQTEGTVAVLCAVLAAWRLA</sequence>
<protein>
    <submittedName>
        <fullName evidence="2">Uncharacterized protein</fullName>
    </submittedName>
</protein>
<feature type="region of interest" description="Disordered" evidence="1">
    <location>
        <begin position="166"/>
        <end position="188"/>
    </location>
</feature>
<comment type="caution">
    <text evidence="2">The sequence shown here is derived from an EMBL/GenBank/DDBJ whole genome shotgun (WGS) entry which is preliminary data.</text>
</comment>